<dbReference type="OrthoDB" id="3556991at2"/>
<dbReference type="GO" id="GO:0005886">
    <property type="term" value="C:plasma membrane"/>
    <property type="evidence" value="ECO:0007669"/>
    <property type="project" value="UniProtKB-SubCell"/>
</dbReference>
<name>A0A1I1XI17_9ACTN</name>
<evidence type="ECO:0000256" key="1">
    <source>
        <dbReference type="ARBA" id="ARBA00004651"/>
    </source>
</evidence>
<evidence type="ECO:0000256" key="5">
    <source>
        <dbReference type="ARBA" id="ARBA00022989"/>
    </source>
</evidence>
<dbReference type="Proteomes" id="UP000198589">
    <property type="component" value="Unassembled WGS sequence"/>
</dbReference>
<dbReference type="STRING" id="1798228.SAMN05216574_10287"/>
<dbReference type="Pfam" id="PF01899">
    <property type="entry name" value="MNHE"/>
    <property type="match status" value="1"/>
</dbReference>
<dbReference type="AlphaFoldDB" id="A0A1I1XI17"/>
<evidence type="ECO:0000256" key="2">
    <source>
        <dbReference type="ARBA" id="ARBA00006228"/>
    </source>
</evidence>
<accession>A0A1I1XI17</accession>
<keyword evidence="9" id="KW-1185">Reference proteome</keyword>
<dbReference type="RefSeq" id="WP_092195291.1">
    <property type="nucleotide sequence ID" value="NZ_FOND01000002.1"/>
</dbReference>
<proteinExistence type="inferred from homology"/>
<evidence type="ECO:0000313" key="9">
    <source>
        <dbReference type="Proteomes" id="UP000198589"/>
    </source>
</evidence>
<keyword evidence="5 7" id="KW-1133">Transmembrane helix</keyword>
<comment type="similarity">
    <text evidence="2">Belongs to the CPA3 antiporters (TC 2.A.63) subunit E family.</text>
</comment>
<sequence length="197" mass="21463">MSVDAGTPGPAHRLRHQLPLLVWLVLVWNLLWGTWSWANLISGVLVALAVTLLLPLPPVVGGARVRPVALVRFLGHFVYDLIKSGALVAWQTVRPRGIDRSAIITVQLRTDSDLLLTILAESLTLVPGSMVIDLDRERRTLGLHILHVVDEGDVEAQRASVLAEEERVVRAFGSPDEIAALDLAPGERSHGAGRRTP</sequence>
<dbReference type="PANTHER" id="PTHR34584">
    <property type="entry name" value="NA(+)/H(+) ANTIPORTER SUBUNIT E1"/>
    <property type="match status" value="1"/>
</dbReference>
<evidence type="ECO:0000256" key="3">
    <source>
        <dbReference type="ARBA" id="ARBA00022475"/>
    </source>
</evidence>
<dbReference type="NCBIfam" id="NF006521">
    <property type="entry name" value="PRK08965.1-5"/>
    <property type="match status" value="1"/>
</dbReference>
<keyword evidence="4 7" id="KW-0812">Transmembrane</keyword>
<protein>
    <submittedName>
        <fullName evidence="8">Multisubunit sodium/proton antiporter, MrpE subunit</fullName>
    </submittedName>
</protein>
<dbReference type="InterPro" id="IPR002758">
    <property type="entry name" value="Cation_antiport_E"/>
</dbReference>
<keyword evidence="6 7" id="KW-0472">Membrane</keyword>
<evidence type="ECO:0000256" key="4">
    <source>
        <dbReference type="ARBA" id="ARBA00022692"/>
    </source>
</evidence>
<reference evidence="9" key="1">
    <citation type="submission" date="2016-10" db="EMBL/GenBank/DDBJ databases">
        <authorList>
            <person name="Varghese N."/>
            <person name="Submissions S."/>
        </authorList>
    </citation>
    <scope>NUCLEOTIDE SEQUENCE [LARGE SCALE GENOMIC DNA]</scope>
    <source>
        <strain evidence="9">DSM 46838</strain>
    </source>
</reference>
<gene>
    <name evidence="8" type="ORF">SAMN05216574_10287</name>
</gene>
<comment type="subcellular location">
    <subcellularLocation>
        <location evidence="1">Cell membrane</location>
        <topology evidence="1">Multi-pass membrane protein</topology>
    </subcellularLocation>
</comment>
<feature type="transmembrane region" description="Helical" evidence="7">
    <location>
        <begin position="20"/>
        <end position="38"/>
    </location>
</feature>
<dbReference type="EMBL" id="FOND01000002">
    <property type="protein sequence ID" value="SFE06996.1"/>
    <property type="molecule type" value="Genomic_DNA"/>
</dbReference>
<dbReference type="GO" id="GO:0008324">
    <property type="term" value="F:monoatomic cation transmembrane transporter activity"/>
    <property type="evidence" value="ECO:0007669"/>
    <property type="project" value="InterPro"/>
</dbReference>
<evidence type="ECO:0000313" key="8">
    <source>
        <dbReference type="EMBL" id="SFE06996.1"/>
    </source>
</evidence>
<keyword evidence="3" id="KW-1003">Cell membrane</keyword>
<organism evidence="8 9">
    <name type="scientific">Blastococcus tunisiensis</name>
    <dbReference type="NCBI Taxonomy" id="1798228"/>
    <lineage>
        <taxon>Bacteria</taxon>
        <taxon>Bacillati</taxon>
        <taxon>Actinomycetota</taxon>
        <taxon>Actinomycetes</taxon>
        <taxon>Geodermatophilales</taxon>
        <taxon>Geodermatophilaceae</taxon>
        <taxon>Blastococcus</taxon>
    </lineage>
</organism>
<evidence type="ECO:0000256" key="6">
    <source>
        <dbReference type="ARBA" id="ARBA00023136"/>
    </source>
</evidence>
<feature type="transmembrane region" description="Helical" evidence="7">
    <location>
        <begin position="44"/>
        <end position="63"/>
    </location>
</feature>
<dbReference type="PANTHER" id="PTHR34584:SF1">
    <property type="entry name" value="NA(+)_H(+) ANTIPORTER SUBUNIT E1"/>
    <property type="match status" value="1"/>
</dbReference>
<evidence type="ECO:0000256" key="7">
    <source>
        <dbReference type="SAM" id="Phobius"/>
    </source>
</evidence>